<dbReference type="Pfam" id="PF00781">
    <property type="entry name" value="DAGK_cat"/>
    <property type="match status" value="1"/>
</dbReference>
<dbReference type="PANTHER" id="PTHR12358:SF112">
    <property type="entry name" value="LD11247P-RELATED"/>
    <property type="match status" value="1"/>
</dbReference>
<sequence length="313" mass="34664">MSCCISNFVAVVTLQKLLIYNVKPPITCSDLASFTALVIISGDGLVFEAINGMVFSAHSPAFPPIAIVPCGSGNAFLRLFSMLGESLYRSQNCWGIIADIDIESERFRKICGGNRFLVQAVCRLANLKTYRGKLSYLELHPGKRPILLSKIANTRLFTKPGMLYQQPPNLLPSPTVKNRNEFISSSSGQTLALDQKIPANWTSIEDEFVLVYAVYLSHISTQAYYMPKAQLNESTIWLTYILKSELPSRLALYHFLNSMEQGTHLDADFCHTIPVSALRLVCQGGKVVVDGELIECDKIQADVSTKTFNVVSL</sequence>
<dbReference type="Gene3D" id="3.40.50.10330">
    <property type="entry name" value="Probable inorganic polyphosphate/atp-NAD kinase, domain 1"/>
    <property type="match status" value="1"/>
</dbReference>
<accession>A0A915DN20</accession>
<feature type="domain" description="DAGKc" evidence="1">
    <location>
        <begin position="33"/>
        <end position="82"/>
    </location>
</feature>
<dbReference type="InterPro" id="IPR001206">
    <property type="entry name" value="Diacylglycerol_kinase_cat_dom"/>
</dbReference>
<dbReference type="PANTHER" id="PTHR12358">
    <property type="entry name" value="SPHINGOSINE KINASE"/>
    <property type="match status" value="1"/>
</dbReference>
<dbReference type="SUPFAM" id="SSF111331">
    <property type="entry name" value="NAD kinase/diacylglycerol kinase-like"/>
    <property type="match status" value="1"/>
</dbReference>
<organism evidence="2 3">
    <name type="scientific">Ditylenchus dipsaci</name>
    <dbReference type="NCBI Taxonomy" id="166011"/>
    <lineage>
        <taxon>Eukaryota</taxon>
        <taxon>Metazoa</taxon>
        <taxon>Ecdysozoa</taxon>
        <taxon>Nematoda</taxon>
        <taxon>Chromadorea</taxon>
        <taxon>Rhabditida</taxon>
        <taxon>Tylenchina</taxon>
        <taxon>Tylenchomorpha</taxon>
        <taxon>Sphaerularioidea</taxon>
        <taxon>Anguinidae</taxon>
        <taxon>Anguininae</taxon>
        <taxon>Ditylenchus</taxon>
    </lineage>
</organism>
<name>A0A915DN20_9BILA</name>
<dbReference type="AlphaFoldDB" id="A0A915DN20"/>
<keyword evidence="2" id="KW-1185">Reference proteome</keyword>
<dbReference type="InterPro" id="IPR050187">
    <property type="entry name" value="Lipid_Phosphate_FormReg"/>
</dbReference>
<dbReference type="GO" id="GO:0001727">
    <property type="term" value="F:lipid kinase activity"/>
    <property type="evidence" value="ECO:0007669"/>
    <property type="project" value="TreeGrafter"/>
</dbReference>
<evidence type="ECO:0000259" key="1">
    <source>
        <dbReference type="Pfam" id="PF00781"/>
    </source>
</evidence>
<proteinExistence type="predicted"/>
<evidence type="ECO:0000313" key="3">
    <source>
        <dbReference type="WBParaSite" id="jg21315"/>
    </source>
</evidence>
<reference evidence="3" key="1">
    <citation type="submission" date="2022-11" db="UniProtKB">
        <authorList>
            <consortium name="WormBaseParasite"/>
        </authorList>
    </citation>
    <scope>IDENTIFICATION</scope>
</reference>
<protein>
    <submittedName>
        <fullName evidence="3">DAGKc domain-containing protein</fullName>
    </submittedName>
</protein>
<dbReference type="Gene3D" id="2.60.200.40">
    <property type="match status" value="1"/>
</dbReference>
<dbReference type="InterPro" id="IPR016064">
    <property type="entry name" value="NAD/diacylglycerol_kinase_sf"/>
</dbReference>
<dbReference type="InterPro" id="IPR017438">
    <property type="entry name" value="ATP-NAD_kinase_N"/>
</dbReference>
<evidence type="ECO:0000313" key="2">
    <source>
        <dbReference type="Proteomes" id="UP000887574"/>
    </source>
</evidence>
<dbReference type="GO" id="GO:0005737">
    <property type="term" value="C:cytoplasm"/>
    <property type="evidence" value="ECO:0007669"/>
    <property type="project" value="TreeGrafter"/>
</dbReference>
<dbReference type="GO" id="GO:0046512">
    <property type="term" value="P:sphingosine biosynthetic process"/>
    <property type="evidence" value="ECO:0007669"/>
    <property type="project" value="TreeGrafter"/>
</dbReference>
<dbReference type="GO" id="GO:0016020">
    <property type="term" value="C:membrane"/>
    <property type="evidence" value="ECO:0007669"/>
    <property type="project" value="TreeGrafter"/>
</dbReference>
<dbReference type="Proteomes" id="UP000887574">
    <property type="component" value="Unplaced"/>
</dbReference>
<dbReference type="WBParaSite" id="jg21315">
    <property type="protein sequence ID" value="jg21315"/>
    <property type="gene ID" value="jg21315"/>
</dbReference>